<evidence type="ECO:0000256" key="1">
    <source>
        <dbReference type="SAM" id="MobiDB-lite"/>
    </source>
</evidence>
<organism evidence="2 3">
    <name type="scientific">Strigomonas culicis</name>
    <dbReference type="NCBI Taxonomy" id="28005"/>
    <lineage>
        <taxon>Eukaryota</taxon>
        <taxon>Discoba</taxon>
        <taxon>Euglenozoa</taxon>
        <taxon>Kinetoplastea</taxon>
        <taxon>Metakinetoplastina</taxon>
        <taxon>Trypanosomatida</taxon>
        <taxon>Trypanosomatidae</taxon>
        <taxon>Strigomonadinae</taxon>
        <taxon>Strigomonas</taxon>
    </lineage>
</organism>
<feature type="compositionally biased region" description="Basic and acidic residues" evidence="1">
    <location>
        <begin position="233"/>
        <end position="242"/>
    </location>
</feature>
<dbReference type="AlphaFoldDB" id="S9TE34"/>
<dbReference type="EMBL" id="ATMH01012392">
    <property type="protein sequence ID" value="EPY15219.1"/>
    <property type="molecule type" value="Genomic_DNA"/>
</dbReference>
<evidence type="ECO:0000313" key="2">
    <source>
        <dbReference type="EMBL" id="EPY15219.1"/>
    </source>
</evidence>
<dbReference type="Proteomes" id="UP000015354">
    <property type="component" value="Unassembled WGS sequence"/>
</dbReference>
<feature type="region of interest" description="Disordered" evidence="1">
    <location>
        <begin position="211"/>
        <end position="244"/>
    </location>
</feature>
<protein>
    <submittedName>
        <fullName evidence="2">Uncharacterized protein</fullName>
    </submittedName>
</protein>
<gene>
    <name evidence="2" type="ORF">STCU_12231</name>
</gene>
<proteinExistence type="predicted"/>
<accession>S9TE34</accession>
<evidence type="ECO:0000313" key="3">
    <source>
        <dbReference type="Proteomes" id="UP000015354"/>
    </source>
</evidence>
<name>S9TE34_9TRYP</name>
<reference evidence="2 3" key="1">
    <citation type="journal article" date="2013" name="PLoS ONE">
        <title>Predicting the Proteins of Angomonas deanei, Strigomonas culicis and Their Respective Endosymbionts Reveals New Aspects of the Trypanosomatidae Family.</title>
        <authorList>
            <person name="Motta M.C."/>
            <person name="Martins A.C."/>
            <person name="de Souza S.S."/>
            <person name="Catta-Preta C.M."/>
            <person name="Silva R."/>
            <person name="Klein C.C."/>
            <person name="de Almeida L.G."/>
            <person name="de Lima Cunha O."/>
            <person name="Ciapina L.P."/>
            <person name="Brocchi M."/>
            <person name="Colabardini A.C."/>
            <person name="de Araujo Lima B."/>
            <person name="Machado C.R."/>
            <person name="de Almeida Soares C.M."/>
            <person name="Probst C.M."/>
            <person name="de Menezes C.B."/>
            <person name="Thompson C.E."/>
            <person name="Bartholomeu D.C."/>
            <person name="Gradia D.F."/>
            <person name="Pavoni D.P."/>
            <person name="Grisard E.C."/>
            <person name="Fantinatti-Garboggini F."/>
            <person name="Marchini F.K."/>
            <person name="Rodrigues-Luiz G.F."/>
            <person name="Wagner G."/>
            <person name="Goldman G.H."/>
            <person name="Fietto J.L."/>
            <person name="Elias M.C."/>
            <person name="Goldman M.H."/>
            <person name="Sagot M.F."/>
            <person name="Pereira M."/>
            <person name="Stoco P.H."/>
            <person name="de Mendonca-Neto R.P."/>
            <person name="Teixeira S.M."/>
            <person name="Maciel T.E."/>
            <person name="de Oliveira Mendes T.A."/>
            <person name="Urmenyi T.P."/>
            <person name="de Souza W."/>
            <person name="Schenkman S."/>
            <person name="de Vasconcelos A.T."/>
        </authorList>
    </citation>
    <scope>NUCLEOTIDE SEQUENCE [LARGE SCALE GENOMIC DNA]</scope>
</reference>
<keyword evidence="3" id="KW-1185">Reference proteome</keyword>
<comment type="caution">
    <text evidence="2">The sequence shown here is derived from an EMBL/GenBank/DDBJ whole genome shotgun (WGS) entry which is preliminary data.</text>
</comment>
<sequence length="329" mass="36086">MYYNNSHLFRDLPPSDTDGEMSVAIATKFSCLPSNTTLSVTMPERNIVRINHPVAHPLPLLFGCVLVKGIVFVYMEPIATFLPLWAVLQHFVLQWDNMFWYFEMTKEEQELADLVLSNPTLPGSQGGSSRAREDGTFAPSFDLRIQSSSRNYRLAMPTSSVANQRRRDSAATLDEGAHVTLPSQPFSSVNVSRARAAAVAESTVVRRRQMTAAPMAADDEPPTSSAAADEERDASTDTRRVSDAQLPLSTCTPTATIRSTVSNQSYRGSSSCGRTEGRLDIASTFHEEMLTCQMDGMGLVQDDSSAFSTERRRVVNFSASIVNETGPAD</sequence>